<keyword evidence="2" id="KW-1185">Reference proteome</keyword>
<proteinExistence type="predicted"/>
<dbReference type="EMBL" id="CACVBS010000068">
    <property type="protein sequence ID" value="CAA7268331.1"/>
    <property type="molecule type" value="Genomic_DNA"/>
</dbReference>
<dbReference type="OrthoDB" id="10523561at2759"/>
<organism evidence="1 2">
    <name type="scientific">Cyclocybe aegerita</name>
    <name type="common">Black poplar mushroom</name>
    <name type="synonym">Agrocybe aegerita</name>
    <dbReference type="NCBI Taxonomy" id="1973307"/>
    <lineage>
        <taxon>Eukaryota</taxon>
        <taxon>Fungi</taxon>
        <taxon>Dikarya</taxon>
        <taxon>Basidiomycota</taxon>
        <taxon>Agaricomycotina</taxon>
        <taxon>Agaricomycetes</taxon>
        <taxon>Agaricomycetidae</taxon>
        <taxon>Agaricales</taxon>
        <taxon>Agaricineae</taxon>
        <taxon>Bolbitiaceae</taxon>
        <taxon>Cyclocybe</taxon>
    </lineage>
</organism>
<name>A0A8S0XY76_CYCAE</name>
<evidence type="ECO:0000313" key="2">
    <source>
        <dbReference type="Proteomes" id="UP000467700"/>
    </source>
</evidence>
<evidence type="ECO:0000313" key="1">
    <source>
        <dbReference type="EMBL" id="CAA7268331.1"/>
    </source>
</evidence>
<gene>
    <name evidence="1" type="ORF">AAE3_LOCUS10611</name>
</gene>
<dbReference type="AlphaFoldDB" id="A0A8S0XY76"/>
<protein>
    <submittedName>
        <fullName evidence="1">Uncharacterized protein</fullName>
    </submittedName>
</protein>
<dbReference type="Proteomes" id="UP000467700">
    <property type="component" value="Unassembled WGS sequence"/>
</dbReference>
<comment type="caution">
    <text evidence="1">The sequence shown here is derived from an EMBL/GenBank/DDBJ whole genome shotgun (WGS) entry which is preliminary data.</text>
</comment>
<sequence>MAGQCTGVGSILPNHNVATQALRWVTPRYDILHGTNIKHIEVSCLFDLCNSATAAFTQEPIQLESISTDHVTPILYLLKSPNHRRSPQWIFARLTKLTMTILNDDAVTKMMSIISCAPVLDTLAVESFCGISTSRPLTWTQMATFRHLRIFDKGLTPQSFEPKGGQCAATRVLDVAEDPPQTLKTLSLEFALKFMIHPRYGCPTKLQHHDYAPIDEVLARTANTRYRNVEQLYICGIGQLGPIPGGFDLVTFKGVGGAVSFLHPHCQLMS</sequence>
<accession>A0A8S0XY76</accession>
<reference evidence="1 2" key="1">
    <citation type="submission" date="2020-01" db="EMBL/GenBank/DDBJ databases">
        <authorList>
            <person name="Gupta K D."/>
        </authorList>
    </citation>
    <scope>NUCLEOTIDE SEQUENCE [LARGE SCALE GENOMIC DNA]</scope>
</reference>